<dbReference type="RefSeq" id="WP_175227891.1">
    <property type="nucleotide sequence ID" value="NZ_CADIKH010000016.1"/>
</dbReference>
<evidence type="ECO:0000256" key="1">
    <source>
        <dbReference type="SAM" id="SignalP"/>
    </source>
</evidence>
<gene>
    <name evidence="3" type="ORF">LMG29542_03710</name>
</gene>
<name>A0A6J5E0K4_9BURK</name>
<dbReference type="Gene3D" id="3.30.1340.30">
    <property type="match status" value="1"/>
</dbReference>
<dbReference type="Pfam" id="PF04972">
    <property type="entry name" value="BON"/>
    <property type="match status" value="1"/>
</dbReference>
<proteinExistence type="predicted"/>
<evidence type="ECO:0000313" key="3">
    <source>
        <dbReference type="EMBL" id="CAB3759938.1"/>
    </source>
</evidence>
<evidence type="ECO:0000313" key="4">
    <source>
        <dbReference type="Proteomes" id="UP000494363"/>
    </source>
</evidence>
<dbReference type="EMBL" id="CADIKH010000016">
    <property type="protein sequence ID" value="CAB3759938.1"/>
    <property type="molecule type" value="Genomic_DNA"/>
</dbReference>
<keyword evidence="1" id="KW-0732">Signal</keyword>
<dbReference type="PROSITE" id="PS50914">
    <property type="entry name" value="BON"/>
    <property type="match status" value="1"/>
</dbReference>
<keyword evidence="4" id="KW-1185">Reference proteome</keyword>
<feature type="signal peptide" evidence="1">
    <location>
        <begin position="1"/>
        <end position="27"/>
    </location>
</feature>
<feature type="domain" description="BON" evidence="2">
    <location>
        <begin position="48"/>
        <end position="115"/>
    </location>
</feature>
<accession>A0A6J5E0K4</accession>
<sequence>MKFPVQKLFAPRSLAACLAVAASVVSAAAIAQSTQSTEHPTRASIRKANHRLEHNVRIALTHAKIPDADIRIVARSGKVTLDGTVPDQDMVQPAGEAAGTVAGVTSVQNLLTMREAGH</sequence>
<reference evidence="3 4" key="1">
    <citation type="submission" date="2020-04" db="EMBL/GenBank/DDBJ databases">
        <authorList>
            <person name="De Canck E."/>
        </authorList>
    </citation>
    <scope>NUCLEOTIDE SEQUENCE [LARGE SCALE GENOMIC DNA]</scope>
    <source>
        <strain evidence="3 4">LMG 29542</strain>
    </source>
</reference>
<dbReference type="Proteomes" id="UP000494363">
    <property type="component" value="Unassembled WGS sequence"/>
</dbReference>
<dbReference type="InterPro" id="IPR007055">
    <property type="entry name" value="BON_dom"/>
</dbReference>
<organism evidence="3 4">
    <name type="scientific">Paraburkholderia humisilvae</name>
    <dbReference type="NCBI Taxonomy" id="627669"/>
    <lineage>
        <taxon>Bacteria</taxon>
        <taxon>Pseudomonadati</taxon>
        <taxon>Pseudomonadota</taxon>
        <taxon>Betaproteobacteria</taxon>
        <taxon>Burkholderiales</taxon>
        <taxon>Burkholderiaceae</taxon>
        <taxon>Paraburkholderia</taxon>
    </lineage>
</organism>
<feature type="chain" id="PRO_5027015328" description="BON domain-containing protein" evidence="1">
    <location>
        <begin position="28"/>
        <end position="118"/>
    </location>
</feature>
<protein>
    <recommendedName>
        <fullName evidence="2">BON domain-containing protein</fullName>
    </recommendedName>
</protein>
<dbReference type="AlphaFoldDB" id="A0A6J5E0K4"/>
<evidence type="ECO:0000259" key="2">
    <source>
        <dbReference type="PROSITE" id="PS50914"/>
    </source>
</evidence>